<keyword evidence="3" id="KW-1185">Reference proteome</keyword>
<organism evidence="2 3">
    <name type="scientific">Plasmodium cynomolgi (strain B)</name>
    <dbReference type="NCBI Taxonomy" id="1120755"/>
    <lineage>
        <taxon>Eukaryota</taxon>
        <taxon>Sar</taxon>
        <taxon>Alveolata</taxon>
        <taxon>Apicomplexa</taxon>
        <taxon>Aconoidasida</taxon>
        <taxon>Haemosporida</taxon>
        <taxon>Plasmodiidae</taxon>
        <taxon>Plasmodium</taxon>
        <taxon>Plasmodium (Plasmodium)</taxon>
    </lineage>
</organism>
<keyword evidence="1" id="KW-0812">Transmembrane</keyword>
<dbReference type="KEGG" id="pcy:PCYB_007170"/>
<dbReference type="Proteomes" id="UP000006319">
    <property type="component" value="Unassembled WGS sequence"/>
</dbReference>
<dbReference type="GeneID" id="14696510"/>
<name>K6UP04_PLACD</name>
<dbReference type="RefSeq" id="XP_004228186.1">
    <property type="nucleotide sequence ID" value="XM_004228138.1"/>
</dbReference>
<dbReference type="EMBL" id="DF158302">
    <property type="protein sequence ID" value="GAB69968.1"/>
    <property type="molecule type" value="Genomic_DNA"/>
</dbReference>
<proteinExistence type="predicted"/>
<dbReference type="AlphaFoldDB" id="K6UP04"/>
<reference evidence="2 3" key="1">
    <citation type="journal article" date="2012" name="Nat. Genet.">
        <title>Plasmodium cynomolgi genome sequences provide insight into Plasmodium vivax and the monkey malaria clade.</title>
        <authorList>
            <person name="Tachibana S."/>
            <person name="Sullivan S.A."/>
            <person name="Kawai S."/>
            <person name="Nakamura S."/>
            <person name="Kim H.R."/>
            <person name="Goto N."/>
            <person name="Arisue N."/>
            <person name="Palacpac N.M.Q."/>
            <person name="Honma H."/>
            <person name="Yagi M."/>
            <person name="Tougan T."/>
            <person name="Katakai Y."/>
            <person name="Kaneko O."/>
            <person name="Mita T."/>
            <person name="Kita K."/>
            <person name="Yasutomi Y."/>
            <person name="Sutton P.L."/>
            <person name="Shakhbatyan R."/>
            <person name="Horii T."/>
            <person name="Yasunaga T."/>
            <person name="Barnwell J.W."/>
            <person name="Escalante A.A."/>
            <person name="Carlton J.M."/>
            <person name="Tanabe K."/>
        </authorList>
    </citation>
    <scope>NUCLEOTIDE SEQUENCE [LARGE SCALE GENOMIC DNA]</scope>
    <source>
        <strain evidence="2 3">B</strain>
    </source>
</reference>
<evidence type="ECO:0000313" key="2">
    <source>
        <dbReference type="EMBL" id="GAB69968.1"/>
    </source>
</evidence>
<gene>
    <name evidence="2" type="ORF">PCYB_007170</name>
</gene>
<keyword evidence="1" id="KW-0472">Membrane</keyword>
<evidence type="ECO:0000313" key="3">
    <source>
        <dbReference type="Proteomes" id="UP000006319"/>
    </source>
</evidence>
<accession>K6UP04</accession>
<feature type="transmembrane region" description="Helical" evidence="1">
    <location>
        <begin position="48"/>
        <end position="68"/>
    </location>
</feature>
<keyword evidence="1" id="KW-1133">Transmembrane helix</keyword>
<dbReference type="OrthoDB" id="389413at2759"/>
<evidence type="ECO:0000256" key="1">
    <source>
        <dbReference type="SAM" id="Phobius"/>
    </source>
</evidence>
<evidence type="ECO:0008006" key="4">
    <source>
        <dbReference type="Google" id="ProtNLM"/>
    </source>
</evidence>
<protein>
    <recommendedName>
        <fullName evidence="4">CYIR protein</fullName>
    </recommendedName>
</protein>
<dbReference type="VEuPathDB" id="PlasmoDB:PCYB_007170"/>
<sequence>MLRCFFNEYNPLIKNWCLSSYRDKHTRRDHIKSIESEAVPYHTNNGRYLSSLMLSIIIVIYALLYIFIKFIKYTRLKVGKGNTDIKEYYGFCKELIRAK</sequence>